<dbReference type="Proteomes" id="UP000193100">
    <property type="component" value="Plasmid pSMR5"/>
</dbReference>
<sequence length="147" mass="16766">MNRSKLTVNVLLAVSAMFVMAPAHSESVDKPAVERVEAPFPPQFNDAGNLFEEAPMAHFEEPMEYQIKRGEKLREAMTRWTEKSGYEFVWQPEPADGDIRFAADMSFTNSFEKASESFFEIVRAQTKFDGKVHSNKVLRVFVANAKR</sequence>
<feature type="domain" description="Toxin co-regulated pilus biosynthesis protein Q C-terminal" evidence="2">
    <location>
        <begin position="65"/>
        <end position="140"/>
    </location>
</feature>
<evidence type="ECO:0000313" key="3">
    <source>
        <dbReference type="EMBL" id="ARM86299.1"/>
    </source>
</evidence>
<geneLocation type="plasmid" evidence="4">
    <name>psmr5</name>
</geneLocation>
<dbReference type="AlphaFoldDB" id="A0A1W6KG53"/>
<gene>
    <name evidence="3" type="ORF">MARSALSMR5_04282</name>
</gene>
<organism evidence="3 4">
    <name type="scientific">Marinobacter salarius</name>
    <dbReference type="NCBI Taxonomy" id="1420917"/>
    <lineage>
        <taxon>Bacteria</taxon>
        <taxon>Pseudomonadati</taxon>
        <taxon>Pseudomonadota</taxon>
        <taxon>Gammaproteobacteria</taxon>
        <taxon>Pseudomonadales</taxon>
        <taxon>Marinobacteraceae</taxon>
        <taxon>Marinobacter</taxon>
    </lineage>
</organism>
<name>A0A1W6KG53_9GAMM</name>
<evidence type="ECO:0000313" key="4">
    <source>
        <dbReference type="Proteomes" id="UP000193100"/>
    </source>
</evidence>
<reference evidence="3 4" key="1">
    <citation type="submission" date="2017-04" db="EMBL/GenBank/DDBJ databases">
        <title>Genome Sequence of Marinobacter salarius strain SMR5 Isolated from a culture of the Diatom Skeletonema marinoi.</title>
        <authorList>
            <person name="Topel M."/>
            <person name="Pinder M.I.M."/>
            <person name="Johansson O.N."/>
            <person name="Kourtchenko O."/>
            <person name="Godhe A."/>
            <person name="Clarke A.K."/>
        </authorList>
    </citation>
    <scope>NUCLEOTIDE SEQUENCE [LARGE SCALE GENOMIC DNA]</scope>
    <source>
        <strain evidence="3 4">SMR5</strain>
        <plasmid evidence="4">Plasmid psmr5</plasmid>
    </source>
</reference>
<evidence type="ECO:0000256" key="1">
    <source>
        <dbReference type="SAM" id="SignalP"/>
    </source>
</evidence>
<feature type="chain" id="PRO_5012890655" evidence="1">
    <location>
        <begin position="26"/>
        <end position="147"/>
    </location>
</feature>
<protein>
    <submittedName>
        <fullName evidence="3">Toxin co-regulated pilus biosynthesis protein Q</fullName>
    </submittedName>
</protein>
<dbReference type="EMBL" id="CP020932">
    <property type="protein sequence ID" value="ARM86299.1"/>
    <property type="molecule type" value="Genomic_DNA"/>
</dbReference>
<keyword evidence="1" id="KW-0732">Signal</keyword>
<dbReference type="GeneID" id="77258175"/>
<evidence type="ECO:0000259" key="2">
    <source>
        <dbReference type="Pfam" id="PF10671"/>
    </source>
</evidence>
<dbReference type="InterPro" id="IPR018927">
    <property type="entry name" value="Pilus_synth_Q_C"/>
</dbReference>
<proteinExistence type="predicted"/>
<dbReference type="RefSeq" id="WP_085682250.1">
    <property type="nucleotide sequence ID" value="NZ_CP020932.1"/>
</dbReference>
<accession>A0A1W6KG53</accession>
<dbReference type="Pfam" id="PF10671">
    <property type="entry name" value="TcpQ"/>
    <property type="match status" value="1"/>
</dbReference>
<feature type="signal peptide" evidence="1">
    <location>
        <begin position="1"/>
        <end position="25"/>
    </location>
</feature>
<keyword evidence="3" id="KW-0614">Plasmid</keyword>